<dbReference type="EMBL" id="GEDV01001427">
    <property type="protein sequence ID" value="JAP87130.1"/>
    <property type="molecule type" value="Transcribed_RNA"/>
</dbReference>
<evidence type="ECO:0000313" key="1">
    <source>
        <dbReference type="EMBL" id="JAP87130.1"/>
    </source>
</evidence>
<protein>
    <recommendedName>
        <fullName evidence="2">Tick transposon</fullName>
    </recommendedName>
</protein>
<evidence type="ECO:0008006" key="2">
    <source>
        <dbReference type="Google" id="ProtNLM"/>
    </source>
</evidence>
<dbReference type="AlphaFoldDB" id="A0A131Z8L4"/>
<reference evidence="1" key="1">
    <citation type="journal article" date="2016" name="Ticks Tick Borne Dis.">
        <title>De novo assembly and annotation of the salivary gland transcriptome of Rhipicephalus appendiculatus male and female ticks during blood feeding.</title>
        <authorList>
            <person name="de Castro M.H."/>
            <person name="de Klerk D."/>
            <person name="Pienaar R."/>
            <person name="Latif A.A."/>
            <person name="Rees D.J."/>
            <person name="Mans B.J."/>
        </authorList>
    </citation>
    <scope>NUCLEOTIDE SEQUENCE</scope>
    <source>
        <tissue evidence="1">Salivary glands</tissue>
    </source>
</reference>
<feature type="non-terminal residue" evidence="1">
    <location>
        <position position="1"/>
    </location>
</feature>
<accession>A0A131Z8L4</accession>
<organism evidence="1">
    <name type="scientific">Rhipicephalus appendiculatus</name>
    <name type="common">Brown ear tick</name>
    <dbReference type="NCBI Taxonomy" id="34631"/>
    <lineage>
        <taxon>Eukaryota</taxon>
        <taxon>Metazoa</taxon>
        <taxon>Ecdysozoa</taxon>
        <taxon>Arthropoda</taxon>
        <taxon>Chelicerata</taxon>
        <taxon>Arachnida</taxon>
        <taxon>Acari</taxon>
        <taxon>Parasitiformes</taxon>
        <taxon>Ixodida</taxon>
        <taxon>Ixodoidea</taxon>
        <taxon>Ixodidae</taxon>
        <taxon>Rhipicephalinae</taxon>
        <taxon>Rhipicephalus</taxon>
        <taxon>Rhipicephalus</taxon>
    </lineage>
</organism>
<name>A0A131Z8L4_RHIAP</name>
<sequence>PHILFLPSRHSTWNVPTMRHNDDADDDDDRDAIQHMASRYGLTCISFDHMQPTTIRGTCIDLVFANFPLRPIQEPLSLHFTDHKAVIMKGERKPRLM</sequence>
<proteinExistence type="predicted"/>